<dbReference type="Proteomes" id="UP000835052">
    <property type="component" value="Unassembled WGS sequence"/>
</dbReference>
<comment type="caution">
    <text evidence="4">The sequence shown here is derived from an EMBL/GenBank/DDBJ whole genome shotgun (WGS) entry which is preliminary data.</text>
</comment>
<name>A0A8S1GTS3_9PELO</name>
<evidence type="ECO:0000313" key="4">
    <source>
        <dbReference type="EMBL" id="CAD6186434.1"/>
    </source>
</evidence>
<organism evidence="4 5">
    <name type="scientific">Caenorhabditis auriculariae</name>
    <dbReference type="NCBI Taxonomy" id="2777116"/>
    <lineage>
        <taxon>Eukaryota</taxon>
        <taxon>Metazoa</taxon>
        <taxon>Ecdysozoa</taxon>
        <taxon>Nematoda</taxon>
        <taxon>Chromadorea</taxon>
        <taxon>Rhabditida</taxon>
        <taxon>Rhabditina</taxon>
        <taxon>Rhabditomorpha</taxon>
        <taxon>Rhabditoidea</taxon>
        <taxon>Rhabditidae</taxon>
        <taxon>Peloderinae</taxon>
        <taxon>Caenorhabditis</taxon>
    </lineage>
</organism>
<dbReference type="Pfam" id="PF09774">
    <property type="entry name" value="MIX23"/>
    <property type="match status" value="1"/>
</dbReference>
<protein>
    <recommendedName>
        <fullName evidence="2">Protein MIX23</fullName>
    </recommendedName>
    <alternativeName>
        <fullName evidence="3">Coiled-coil domain-containing protein 58</fullName>
    </alternativeName>
</protein>
<evidence type="ECO:0000256" key="1">
    <source>
        <dbReference type="ARBA" id="ARBA00024204"/>
    </source>
</evidence>
<accession>A0A8S1GTS3</accession>
<proteinExistence type="inferred from homology"/>
<dbReference type="InterPro" id="IPR019171">
    <property type="entry name" value="MIX23"/>
</dbReference>
<dbReference type="GO" id="GO:0005758">
    <property type="term" value="C:mitochondrial intermembrane space"/>
    <property type="evidence" value="ECO:0007669"/>
    <property type="project" value="InterPro"/>
</dbReference>
<keyword evidence="5" id="KW-1185">Reference proteome</keyword>
<evidence type="ECO:0000313" key="5">
    <source>
        <dbReference type="Proteomes" id="UP000835052"/>
    </source>
</evidence>
<dbReference type="EMBL" id="CAJGYM010000004">
    <property type="protein sequence ID" value="CAD6186434.1"/>
    <property type="molecule type" value="Genomic_DNA"/>
</dbReference>
<dbReference type="OrthoDB" id="5593818at2759"/>
<sequence>MSAENFSCTDLAALVNRLNFLRKTDDSVILELNDALPTKSFDANSQICKNHCSRFTEVLTKLATERMQLLEKCIEENERKAAQVQGVEAQILRGASRQLRFERDVEEVVTERSSQAVKDRCSKIL</sequence>
<evidence type="ECO:0000256" key="2">
    <source>
        <dbReference type="ARBA" id="ARBA00024228"/>
    </source>
</evidence>
<evidence type="ECO:0000256" key="3">
    <source>
        <dbReference type="ARBA" id="ARBA00030733"/>
    </source>
</evidence>
<dbReference type="AlphaFoldDB" id="A0A8S1GTS3"/>
<comment type="similarity">
    <text evidence="1">Belongs to the MIX23 family.</text>
</comment>
<dbReference type="PANTHER" id="PTHR31905:SF2">
    <property type="entry name" value="PROTEIN MIX23"/>
    <property type="match status" value="1"/>
</dbReference>
<dbReference type="PANTHER" id="PTHR31905">
    <property type="entry name" value="COILED-COIL DOMAIN-CONTAINING PROTEIN 58"/>
    <property type="match status" value="1"/>
</dbReference>
<reference evidence="4" key="1">
    <citation type="submission" date="2020-10" db="EMBL/GenBank/DDBJ databases">
        <authorList>
            <person name="Kikuchi T."/>
        </authorList>
    </citation>
    <scope>NUCLEOTIDE SEQUENCE</scope>
    <source>
        <strain evidence="4">NKZ352</strain>
    </source>
</reference>
<gene>
    <name evidence="4" type="ORF">CAUJ_LOCUS2353</name>
</gene>